<keyword evidence="9" id="KW-1185">Reference proteome</keyword>
<name>A0A7N0TSS7_KALFE</name>
<dbReference type="InterPro" id="IPR001087">
    <property type="entry name" value="GDSL"/>
</dbReference>
<dbReference type="SUPFAM" id="SSF52266">
    <property type="entry name" value="SGNH hydrolase"/>
    <property type="match status" value="1"/>
</dbReference>
<dbReference type="PANTHER" id="PTHR45650:SF4">
    <property type="entry name" value="GDSL-LIKE LIPASE_ACYLHYDROLASE FAMILY PROTEIN, EXPRESSED"/>
    <property type="match status" value="1"/>
</dbReference>
<dbReference type="GO" id="GO:0016042">
    <property type="term" value="P:lipid catabolic process"/>
    <property type="evidence" value="ECO:0007669"/>
    <property type="project" value="UniProtKB-KW"/>
</dbReference>
<keyword evidence="7" id="KW-0443">Lipid metabolism</keyword>
<keyword evidence="4" id="KW-0732">Signal</keyword>
<evidence type="ECO:0000256" key="3">
    <source>
        <dbReference type="ARBA" id="ARBA00022525"/>
    </source>
</evidence>
<dbReference type="AlphaFoldDB" id="A0A7N0TSS7"/>
<proteinExistence type="inferred from homology"/>
<evidence type="ECO:0000256" key="6">
    <source>
        <dbReference type="ARBA" id="ARBA00022963"/>
    </source>
</evidence>
<keyword evidence="3" id="KW-0964">Secreted</keyword>
<dbReference type="GO" id="GO:0005576">
    <property type="term" value="C:extracellular region"/>
    <property type="evidence" value="ECO:0007669"/>
    <property type="project" value="UniProtKB-SubCell"/>
</dbReference>
<accession>A0A7N0TSS7</accession>
<dbReference type="Gene3D" id="3.40.50.1110">
    <property type="entry name" value="SGNH hydrolase"/>
    <property type="match status" value="1"/>
</dbReference>
<evidence type="ECO:0000256" key="5">
    <source>
        <dbReference type="ARBA" id="ARBA00022801"/>
    </source>
</evidence>
<dbReference type="InterPro" id="IPR036514">
    <property type="entry name" value="SGNH_hydro_sf"/>
</dbReference>
<sequence>MAPTTTGPEILKGCQLCIWEQWNRQFTGKEIRFDKAYSACCTLGGKHGGLMPCICMPLSVVCRDRSNDNNWDPFHPCDTAKIILANRLFDGGIDDFWPINVTTMLAILTMAGFCMGTELPAVFVFGDSLLEVGNNNYIATLSRSDYVPNGIDFGRPTGRFTNNRTIFDIIGQQFGLDDFIPPYLAPTTSGPVVLKGVNYASGGAGILNLTGYIFIKTINMDGQLDNFVNTRQDILSLIGASAAQELLSNAIFTVEMGQNDILNNYLVPVISVPEQIVVSPQSFISAVIKRYRLQLTRLHSLGARKFIVVNSAPLGCIPYMRDVNPAAAGAGCYEYANQIAETFNAQLKSLISELNSDFEGSIFLYVDAYKIFSEITQNYASYGFENADSACCKLAGNHGGLIPCTPPSNVCPDRTTYFFWDPYHPTDAANVVIASYILDGGTDYVWPINVRQLLNRQMA</sequence>
<evidence type="ECO:0000313" key="8">
    <source>
        <dbReference type="EnsemblPlants" id="Kaladp0045s0079.1.v1.1"/>
    </source>
</evidence>
<reference evidence="8" key="1">
    <citation type="submission" date="2021-01" db="UniProtKB">
        <authorList>
            <consortium name="EnsemblPlants"/>
        </authorList>
    </citation>
    <scope>IDENTIFICATION</scope>
</reference>
<dbReference type="CDD" id="cd01837">
    <property type="entry name" value="SGNH_plant_lipase_like"/>
    <property type="match status" value="1"/>
</dbReference>
<evidence type="ECO:0000256" key="4">
    <source>
        <dbReference type="ARBA" id="ARBA00022729"/>
    </source>
</evidence>
<dbReference type="PANTHER" id="PTHR45650">
    <property type="entry name" value="GDSL-LIKE LIPASE/ACYLHYDROLASE-RELATED"/>
    <property type="match status" value="1"/>
</dbReference>
<comment type="subcellular location">
    <subcellularLocation>
        <location evidence="1">Secreted</location>
    </subcellularLocation>
</comment>
<evidence type="ECO:0000256" key="2">
    <source>
        <dbReference type="ARBA" id="ARBA00008668"/>
    </source>
</evidence>
<dbReference type="Gramene" id="Kaladp0045s0079.1.v1.1">
    <property type="protein sequence ID" value="Kaladp0045s0079.1.v1.1"/>
    <property type="gene ID" value="Kaladp0045s0079.v1.1"/>
</dbReference>
<dbReference type="Proteomes" id="UP000594263">
    <property type="component" value="Unplaced"/>
</dbReference>
<dbReference type="Pfam" id="PF00657">
    <property type="entry name" value="Lipase_GDSL"/>
    <property type="match status" value="1"/>
</dbReference>
<dbReference type="EnsemblPlants" id="Kaladp0045s0079.1.v1.1">
    <property type="protein sequence ID" value="Kaladp0045s0079.1.v1.1"/>
    <property type="gene ID" value="Kaladp0045s0079.v1.1"/>
</dbReference>
<protein>
    <submittedName>
        <fullName evidence="8">Uncharacterized protein</fullName>
    </submittedName>
</protein>
<dbReference type="InterPro" id="IPR051238">
    <property type="entry name" value="GDSL_esterase/lipase"/>
</dbReference>
<dbReference type="GO" id="GO:0016788">
    <property type="term" value="F:hydrolase activity, acting on ester bonds"/>
    <property type="evidence" value="ECO:0007669"/>
    <property type="project" value="InterPro"/>
</dbReference>
<dbReference type="OMA" id="NCATRAN"/>
<comment type="similarity">
    <text evidence="2">Belongs to the 'GDSL' lipolytic enzyme family.</text>
</comment>
<keyword evidence="6" id="KW-0442">Lipid degradation</keyword>
<evidence type="ECO:0000313" key="9">
    <source>
        <dbReference type="Proteomes" id="UP000594263"/>
    </source>
</evidence>
<dbReference type="InterPro" id="IPR035669">
    <property type="entry name" value="SGNH_plant_lipase-like"/>
</dbReference>
<evidence type="ECO:0000256" key="7">
    <source>
        <dbReference type="ARBA" id="ARBA00023098"/>
    </source>
</evidence>
<keyword evidence="5" id="KW-0378">Hydrolase</keyword>
<organism evidence="8 9">
    <name type="scientific">Kalanchoe fedtschenkoi</name>
    <name type="common">Lavender scallops</name>
    <name type="synonym">South American air plant</name>
    <dbReference type="NCBI Taxonomy" id="63787"/>
    <lineage>
        <taxon>Eukaryota</taxon>
        <taxon>Viridiplantae</taxon>
        <taxon>Streptophyta</taxon>
        <taxon>Embryophyta</taxon>
        <taxon>Tracheophyta</taxon>
        <taxon>Spermatophyta</taxon>
        <taxon>Magnoliopsida</taxon>
        <taxon>eudicotyledons</taxon>
        <taxon>Gunneridae</taxon>
        <taxon>Pentapetalae</taxon>
        <taxon>Saxifragales</taxon>
        <taxon>Crassulaceae</taxon>
        <taxon>Kalanchoe</taxon>
    </lineage>
</organism>
<evidence type="ECO:0000256" key="1">
    <source>
        <dbReference type="ARBA" id="ARBA00004613"/>
    </source>
</evidence>